<organism evidence="1 2">
    <name type="scientific">Candidatus Avidehalobacter gallistercoris</name>
    <dbReference type="NCBI Taxonomy" id="2840694"/>
    <lineage>
        <taxon>Bacteria</taxon>
        <taxon>Bacillati</taxon>
        <taxon>Bacillota</taxon>
        <taxon>Clostridia</taxon>
        <taxon>Eubacteriales</taxon>
        <taxon>Peptococcaceae</taxon>
        <taxon>Peptococcaceae incertae sedis</taxon>
        <taxon>Candidatus Avidehalobacter</taxon>
    </lineage>
</organism>
<protein>
    <submittedName>
        <fullName evidence="1">DUF2188 domain-containing protein</fullName>
    </submittedName>
</protein>
<dbReference type="EMBL" id="DVMH01000021">
    <property type="protein sequence ID" value="HIU10403.1"/>
    <property type="molecule type" value="Genomic_DNA"/>
</dbReference>
<dbReference type="InterPro" id="IPR018691">
    <property type="entry name" value="DUF2188"/>
</dbReference>
<reference evidence="1" key="2">
    <citation type="journal article" date="2021" name="PeerJ">
        <title>Extensive microbial diversity within the chicken gut microbiome revealed by metagenomics and culture.</title>
        <authorList>
            <person name="Gilroy R."/>
            <person name="Ravi A."/>
            <person name="Getino M."/>
            <person name="Pursley I."/>
            <person name="Horton D.L."/>
            <person name="Alikhan N.F."/>
            <person name="Baker D."/>
            <person name="Gharbi K."/>
            <person name="Hall N."/>
            <person name="Watson M."/>
            <person name="Adriaenssens E.M."/>
            <person name="Foster-Nyarko E."/>
            <person name="Jarju S."/>
            <person name="Secka A."/>
            <person name="Antonio M."/>
            <person name="Oren A."/>
            <person name="Chaudhuri R.R."/>
            <person name="La Ragione R."/>
            <person name="Hildebrand F."/>
            <person name="Pallen M.J."/>
        </authorList>
    </citation>
    <scope>NUCLEOTIDE SEQUENCE</scope>
    <source>
        <strain evidence="1">2830</strain>
    </source>
</reference>
<sequence length="115" mass="13124">MAWGGFNVYYGEGLYVGKICLRILPDKWAVKRAGATRASRVFDTKDAAEAYAADRQGYKIERREGGQLYAMQYLRGLYTVKDMESPTFEECVAAIPRWITYIQKQSAAMRRALKP</sequence>
<proteinExistence type="predicted"/>
<accession>A0A9D1HM22</accession>
<dbReference type="Proteomes" id="UP000824124">
    <property type="component" value="Unassembled WGS sequence"/>
</dbReference>
<gene>
    <name evidence="1" type="ORF">IAB00_04045</name>
</gene>
<evidence type="ECO:0000313" key="1">
    <source>
        <dbReference type="EMBL" id="HIU10403.1"/>
    </source>
</evidence>
<comment type="caution">
    <text evidence="1">The sequence shown here is derived from an EMBL/GenBank/DDBJ whole genome shotgun (WGS) entry which is preliminary data.</text>
</comment>
<dbReference type="Pfam" id="PF09954">
    <property type="entry name" value="DUF2188"/>
    <property type="match status" value="1"/>
</dbReference>
<name>A0A9D1HM22_9FIRM</name>
<dbReference type="AlphaFoldDB" id="A0A9D1HM22"/>
<evidence type="ECO:0000313" key="2">
    <source>
        <dbReference type="Proteomes" id="UP000824124"/>
    </source>
</evidence>
<reference evidence="1" key="1">
    <citation type="submission" date="2020-10" db="EMBL/GenBank/DDBJ databases">
        <authorList>
            <person name="Gilroy R."/>
        </authorList>
    </citation>
    <scope>NUCLEOTIDE SEQUENCE</scope>
    <source>
        <strain evidence="1">2830</strain>
    </source>
</reference>